<keyword evidence="1" id="KW-0812">Transmembrane</keyword>
<dbReference type="AlphaFoldDB" id="A0AAW9S5X9"/>
<evidence type="ECO:0000313" key="2">
    <source>
        <dbReference type="EMBL" id="MEN7548349.1"/>
    </source>
</evidence>
<keyword evidence="3" id="KW-1185">Reference proteome</keyword>
<sequence>MKTQIQIKRSIIEAVILIVVMMLAITMSAFAGEPDDKKTTTIQLTSEEQALLKELETEDTLGIEEVQEWLVTQEEAEEILLFDQTGNLLTEQYKAQGTIDVTLLPHNASLLMKEGNTWVYILDR</sequence>
<proteinExistence type="predicted"/>
<protein>
    <submittedName>
        <fullName evidence="2">Uncharacterized protein</fullName>
    </submittedName>
</protein>
<name>A0AAW9S5X9_9BACT</name>
<evidence type="ECO:0000256" key="1">
    <source>
        <dbReference type="SAM" id="Phobius"/>
    </source>
</evidence>
<keyword evidence="1" id="KW-1133">Transmembrane helix</keyword>
<gene>
    <name evidence="2" type="ORF">AAG747_10550</name>
</gene>
<comment type="caution">
    <text evidence="2">The sequence shown here is derived from an EMBL/GenBank/DDBJ whole genome shotgun (WGS) entry which is preliminary data.</text>
</comment>
<keyword evidence="1" id="KW-0472">Membrane</keyword>
<reference evidence="2 3" key="1">
    <citation type="submission" date="2024-04" db="EMBL/GenBank/DDBJ databases">
        <title>Novel genus in family Flammeovirgaceae.</title>
        <authorList>
            <person name="Nguyen T.H."/>
            <person name="Vuong T.Q."/>
            <person name="Le H."/>
            <person name="Kim S.-G."/>
        </authorList>
    </citation>
    <scope>NUCLEOTIDE SEQUENCE [LARGE SCALE GENOMIC DNA]</scope>
    <source>
        <strain evidence="2 3">JCM 23209</strain>
    </source>
</reference>
<dbReference type="RefSeq" id="WP_346821128.1">
    <property type="nucleotide sequence ID" value="NZ_JBDKWZ010000005.1"/>
</dbReference>
<dbReference type="Proteomes" id="UP001403385">
    <property type="component" value="Unassembled WGS sequence"/>
</dbReference>
<organism evidence="2 3">
    <name type="scientific">Rapidithrix thailandica</name>
    <dbReference type="NCBI Taxonomy" id="413964"/>
    <lineage>
        <taxon>Bacteria</taxon>
        <taxon>Pseudomonadati</taxon>
        <taxon>Bacteroidota</taxon>
        <taxon>Cytophagia</taxon>
        <taxon>Cytophagales</taxon>
        <taxon>Flammeovirgaceae</taxon>
        <taxon>Rapidithrix</taxon>
    </lineage>
</organism>
<evidence type="ECO:0000313" key="3">
    <source>
        <dbReference type="Proteomes" id="UP001403385"/>
    </source>
</evidence>
<accession>A0AAW9S5X9</accession>
<dbReference type="EMBL" id="JBDKWZ010000005">
    <property type="protein sequence ID" value="MEN7548349.1"/>
    <property type="molecule type" value="Genomic_DNA"/>
</dbReference>
<feature type="transmembrane region" description="Helical" evidence="1">
    <location>
        <begin position="12"/>
        <end position="31"/>
    </location>
</feature>